<dbReference type="EMBL" id="LM995447">
    <property type="protein sequence ID" value="CDZ25026.1"/>
    <property type="molecule type" value="Genomic_DNA"/>
</dbReference>
<accession>A0A078KMP6</accession>
<dbReference type="Proteomes" id="UP000032431">
    <property type="component" value="Chromosome I"/>
</dbReference>
<evidence type="ECO:0000256" key="1">
    <source>
        <dbReference type="SAM" id="Phobius"/>
    </source>
</evidence>
<dbReference type="HOGENOM" id="CLU_1459233_0_0_9"/>
<sequence length="189" mass="20748">MRRDINFFSVYRMPQSEGESRTFNKVAVILLVASLAVVLAVFGGIKILNLRAVSADNANQSYLKSSEILEFKKQIQNAKTKLSAISSYKQAAQRVSEGFDSLPQPDSELLAFIASKLPEDTSADAMSYSEGTLTIQCSSNDSLSAAKFAHALEESGRFSSVNYSKIFKSNENSRFTFSVMISLKGDSEK</sequence>
<dbReference type="PANTHER" id="PTHR40278:SF1">
    <property type="entry name" value="DNA UTILIZATION PROTEIN HOFN"/>
    <property type="match status" value="1"/>
</dbReference>
<feature type="transmembrane region" description="Helical" evidence="1">
    <location>
        <begin position="26"/>
        <end position="45"/>
    </location>
</feature>
<dbReference type="STRING" id="29343.CCDG5_1934"/>
<evidence type="ECO:0008006" key="4">
    <source>
        <dbReference type="Google" id="ProtNLM"/>
    </source>
</evidence>
<evidence type="ECO:0000313" key="3">
    <source>
        <dbReference type="Proteomes" id="UP000032431"/>
    </source>
</evidence>
<organism evidence="2 3">
    <name type="scientific">[Clostridium] cellulosi</name>
    <dbReference type="NCBI Taxonomy" id="29343"/>
    <lineage>
        <taxon>Bacteria</taxon>
        <taxon>Bacillati</taxon>
        <taxon>Bacillota</taxon>
        <taxon>Clostridia</taxon>
        <taxon>Eubacteriales</taxon>
        <taxon>Oscillospiraceae</taxon>
        <taxon>Oscillospiraceae incertae sedis</taxon>
    </lineage>
</organism>
<keyword evidence="3" id="KW-1185">Reference proteome</keyword>
<dbReference type="KEGG" id="ccel:CCDG5_1934"/>
<evidence type="ECO:0000313" key="2">
    <source>
        <dbReference type="EMBL" id="CDZ25026.1"/>
    </source>
</evidence>
<dbReference type="InterPro" id="IPR007813">
    <property type="entry name" value="PilN"/>
</dbReference>
<dbReference type="OrthoDB" id="1707667at2"/>
<dbReference type="PANTHER" id="PTHR40278">
    <property type="entry name" value="DNA UTILIZATION PROTEIN HOFN"/>
    <property type="match status" value="1"/>
</dbReference>
<protein>
    <recommendedName>
        <fullName evidence="4">Fimbrial assembly family protein</fullName>
    </recommendedName>
</protein>
<dbReference type="AlphaFoldDB" id="A0A078KMP6"/>
<keyword evidence="1" id="KW-1133">Transmembrane helix</keyword>
<keyword evidence="1" id="KW-0812">Transmembrane</keyword>
<proteinExistence type="predicted"/>
<keyword evidence="1" id="KW-0472">Membrane</keyword>
<name>A0A078KMP6_9FIRM</name>
<reference evidence="3" key="1">
    <citation type="submission" date="2014-07" db="EMBL/GenBank/DDBJ databases">
        <authorList>
            <person name="Wibberg D."/>
        </authorList>
    </citation>
    <scope>NUCLEOTIDE SEQUENCE [LARGE SCALE GENOMIC DNA]</scope>
    <source>
        <strain evidence="3">DG5</strain>
    </source>
</reference>
<gene>
    <name evidence="2" type="ORF">CCDG5_1934</name>
</gene>
<dbReference type="InterPro" id="IPR052534">
    <property type="entry name" value="Extracell_DNA_Util/SecSys_Comp"/>
</dbReference>
<dbReference type="PATRIC" id="fig|29343.3.peg.2029"/>
<dbReference type="Pfam" id="PF05137">
    <property type="entry name" value="PilN"/>
    <property type="match status" value="1"/>
</dbReference>